<feature type="region of interest" description="Disordered" evidence="1">
    <location>
        <begin position="80"/>
        <end position="112"/>
    </location>
</feature>
<organism evidence="3 4">
    <name type="scientific">Streptomyces xanthochromogenes</name>
    <dbReference type="NCBI Taxonomy" id="67384"/>
    <lineage>
        <taxon>Bacteria</taxon>
        <taxon>Bacillati</taxon>
        <taxon>Actinomycetota</taxon>
        <taxon>Actinomycetes</taxon>
        <taxon>Kitasatosporales</taxon>
        <taxon>Streptomycetaceae</taxon>
        <taxon>Streptomyces</taxon>
    </lineage>
</organism>
<evidence type="ECO:0000313" key="3">
    <source>
        <dbReference type="EMBL" id="GGY69212.1"/>
    </source>
</evidence>
<dbReference type="InterPro" id="IPR011528">
    <property type="entry name" value="NERD"/>
</dbReference>
<feature type="domain" description="NERD" evidence="2">
    <location>
        <begin position="116"/>
        <end position="161"/>
    </location>
</feature>
<dbReference type="GeneID" id="96295291"/>
<protein>
    <recommendedName>
        <fullName evidence="2">NERD domain-containing protein</fullName>
    </recommendedName>
</protein>
<reference evidence="4" key="1">
    <citation type="journal article" date="2019" name="Int. J. Syst. Evol. Microbiol.">
        <title>The Global Catalogue of Microorganisms (GCM) 10K type strain sequencing project: providing services to taxonomists for standard genome sequencing and annotation.</title>
        <authorList>
            <consortium name="The Broad Institute Genomics Platform"/>
            <consortium name="The Broad Institute Genome Sequencing Center for Infectious Disease"/>
            <person name="Wu L."/>
            <person name="Ma J."/>
        </authorList>
    </citation>
    <scope>NUCLEOTIDE SEQUENCE [LARGE SCALE GENOMIC DNA]</scope>
    <source>
        <strain evidence="4">JCM 4594</strain>
    </source>
</reference>
<dbReference type="RefSeq" id="WP_190029429.1">
    <property type="nucleotide sequence ID" value="NZ_BMUU01000021.1"/>
</dbReference>
<dbReference type="EMBL" id="BMUU01000021">
    <property type="protein sequence ID" value="GGY69212.1"/>
    <property type="molecule type" value="Genomic_DNA"/>
</dbReference>
<evidence type="ECO:0000259" key="2">
    <source>
        <dbReference type="Pfam" id="PF08378"/>
    </source>
</evidence>
<dbReference type="Proteomes" id="UP000600946">
    <property type="component" value="Unassembled WGS sequence"/>
</dbReference>
<evidence type="ECO:0000313" key="4">
    <source>
        <dbReference type="Proteomes" id="UP000600946"/>
    </source>
</evidence>
<keyword evidence="4" id="KW-1185">Reference proteome</keyword>
<accession>A0ABQ3AZI0</accession>
<dbReference type="Pfam" id="PF08378">
    <property type="entry name" value="NERD"/>
    <property type="match status" value="1"/>
</dbReference>
<proteinExistence type="predicted"/>
<sequence>MAGLRVTPVHRNGQARLYVSLPDGRAVAWYDRDSGHVSLLLDDHRAEVLAALRPYVVGAPTVGPPPVPTPSDLVRLSLHPDDDLAPNRPGEALLGDLERHPGTHRLRTDPRRRELAAQQRAGAVLERLEGAGWRVLHSVPLPGAARIDHLLLGPAGVFAVRSLDTRRHRVRIADPLVTVGRATPLPLLRDARHQAERASLALAAAVRAVLLLVDAERVEGAPGAAPDVSVLTDGALPELARAGGVLKPADVEALYWTARDRRTWLRV</sequence>
<comment type="caution">
    <text evidence="3">The sequence shown here is derived from an EMBL/GenBank/DDBJ whole genome shotgun (WGS) entry which is preliminary data.</text>
</comment>
<name>A0ABQ3AZI0_9ACTN</name>
<evidence type="ECO:0000256" key="1">
    <source>
        <dbReference type="SAM" id="MobiDB-lite"/>
    </source>
</evidence>
<feature type="compositionally biased region" description="Basic and acidic residues" evidence="1">
    <location>
        <begin position="96"/>
        <end position="112"/>
    </location>
</feature>
<gene>
    <name evidence="3" type="ORF">GCM10010326_74480</name>
</gene>